<organism evidence="2 3">
    <name type="scientific">Engelhardtia mirabilis</name>
    <dbReference type="NCBI Taxonomy" id="2528011"/>
    <lineage>
        <taxon>Bacteria</taxon>
        <taxon>Pseudomonadati</taxon>
        <taxon>Planctomycetota</taxon>
        <taxon>Planctomycetia</taxon>
        <taxon>Planctomycetia incertae sedis</taxon>
        <taxon>Engelhardtia</taxon>
    </lineage>
</organism>
<dbReference type="AlphaFoldDB" id="A0A518BQS9"/>
<evidence type="ECO:0000259" key="1">
    <source>
        <dbReference type="Pfam" id="PF14300"/>
    </source>
</evidence>
<keyword evidence="3" id="KW-1185">Reference proteome</keyword>
<evidence type="ECO:0000313" key="2">
    <source>
        <dbReference type="EMBL" id="QDU69325.1"/>
    </source>
</evidence>
<dbReference type="InterPro" id="IPR025402">
    <property type="entry name" value="DMP19_C"/>
</dbReference>
<name>A0A518BQS9_9BACT</name>
<reference evidence="2 3" key="1">
    <citation type="submission" date="2019-02" db="EMBL/GenBank/DDBJ databases">
        <title>Deep-cultivation of Planctomycetes and their phenomic and genomic characterization uncovers novel biology.</title>
        <authorList>
            <person name="Wiegand S."/>
            <person name="Jogler M."/>
            <person name="Boedeker C."/>
            <person name="Pinto D."/>
            <person name="Vollmers J."/>
            <person name="Rivas-Marin E."/>
            <person name="Kohn T."/>
            <person name="Peeters S.H."/>
            <person name="Heuer A."/>
            <person name="Rast P."/>
            <person name="Oberbeckmann S."/>
            <person name="Bunk B."/>
            <person name="Jeske O."/>
            <person name="Meyerdierks A."/>
            <person name="Storesund J.E."/>
            <person name="Kallscheuer N."/>
            <person name="Luecker S."/>
            <person name="Lage O.M."/>
            <person name="Pohl T."/>
            <person name="Merkel B.J."/>
            <person name="Hornburger P."/>
            <person name="Mueller R.-W."/>
            <person name="Bruemmer F."/>
            <person name="Labrenz M."/>
            <person name="Spormann A.M."/>
            <person name="Op den Camp H."/>
            <person name="Overmann J."/>
            <person name="Amann R."/>
            <person name="Jetten M.S.M."/>
            <person name="Mascher T."/>
            <person name="Medema M.H."/>
            <person name="Devos D.P."/>
            <person name="Kaster A.-K."/>
            <person name="Ovreas L."/>
            <person name="Rohde M."/>
            <person name="Galperin M.Y."/>
            <person name="Jogler C."/>
        </authorList>
    </citation>
    <scope>NUCLEOTIDE SEQUENCE [LARGE SCALE GENOMIC DNA]</scope>
    <source>
        <strain evidence="2 3">Pla133</strain>
    </source>
</reference>
<dbReference type="Proteomes" id="UP000316921">
    <property type="component" value="Chromosome"/>
</dbReference>
<dbReference type="EMBL" id="CP036287">
    <property type="protein sequence ID" value="QDU69325.1"/>
    <property type="molecule type" value="Genomic_DNA"/>
</dbReference>
<accession>A0A518BQS9</accession>
<proteinExistence type="predicted"/>
<protein>
    <recommendedName>
        <fullName evidence="1">DNA mimic protein DMP19 C-terminal domain-containing protein</fullName>
    </recommendedName>
</protein>
<evidence type="ECO:0000313" key="3">
    <source>
        <dbReference type="Proteomes" id="UP000316921"/>
    </source>
</evidence>
<dbReference type="KEGG" id="pbap:Pla133_44440"/>
<dbReference type="Pfam" id="PF14300">
    <property type="entry name" value="DMP19"/>
    <property type="match status" value="1"/>
</dbReference>
<sequence>MHDEAMSDELLELASEVAFERLADAGGDPRDLQDPLRTIAIVYAAQGVIDNGGLRYLFEADWPGQPPYSLLSDAYRNIGAAREAQAIDAATALFDFADPQTDSDRRCELLAGPVGERIEALDGEFSDDIWRLLSTYAHAHARVFEDLRA</sequence>
<dbReference type="Gene3D" id="1.20.1420.60">
    <property type="match status" value="1"/>
</dbReference>
<feature type="domain" description="DNA mimic protein DMP19 C-terminal" evidence="1">
    <location>
        <begin position="31"/>
        <end position="140"/>
    </location>
</feature>
<gene>
    <name evidence="2" type="ORF">Pla133_44440</name>
</gene>